<dbReference type="RefSeq" id="WP_011941856.1">
    <property type="nucleotide sequence ID" value="NC_009484.1"/>
</dbReference>
<keyword evidence="3" id="KW-1185">Reference proteome</keyword>
<evidence type="ECO:0008006" key="4">
    <source>
        <dbReference type="Google" id="ProtNLM"/>
    </source>
</evidence>
<dbReference type="InterPro" id="IPR019405">
    <property type="entry name" value="Lactonase_7-beta_prop"/>
</dbReference>
<dbReference type="InterPro" id="IPR015943">
    <property type="entry name" value="WD40/YVTN_repeat-like_dom_sf"/>
</dbReference>
<feature type="signal peptide" evidence="1">
    <location>
        <begin position="1"/>
        <end position="24"/>
    </location>
</feature>
<dbReference type="Proteomes" id="UP000000245">
    <property type="component" value="Chromosome"/>
</dbReference>
<keyword evidence="1" id="KW-0732">Signal</keyword>
<dbReference type="InterPro" id="IPR017850">
    <property type="entry name" value="Alkaline_phosphatase_core_sf"/>
</dbReference>
<dbReference type="SUPFAM" id="SSF50969">
    <property type="entry name" value="YVTN repeat-like/Quinoprotein amine dehydrogenase"/>
    <property type="match status" value="1"/>
</dbReference>
<dbReference type="STRING" id="349163.Acry_0895"/>
<feature type="chain" id="PRO_5002681817" description="40-residue YVTN family beta-propeller repeat protein" evidence="1">
    <location>
        <begin position="25"/>
        <end position="946"/>
    </location>
</feature>
<dbReference type="PANTHER" id="PTHR47197">
    <property type="entry name" value="PROTEIN NIRF"/>
    <property type="match status" value="1"/>
</dbReference>
<organism evidence="2 3">
    <name type="scientific">Acidiphilium cryptum (strain JF-5)</name>
    <dbReference type="NCBI Taxonomy" id="349163"/>
    <lineage>
        <taxon>Bacteria</taxon>
        <taxon>Pseudomonadati</taxon>
        <taxon>Pseudomonadota</taxon>
        <taxon>Alphaproteobacteria</taxon>
        <taxon>Acetobacterales</taxon>
        <taxon>Acidocellaceae</taxon>
        <taxon>Acidiphilium</taxon>
    </lineage>
</organism>
<accession>A5FWY2</accession>
<dbReference type="Gene3D" id="3.40.720.10">
    <property type="entry name" value="Alkaline Phosphatase, subunit A"/>
    <property type="match status" value="2"/>
</dbReference>
<dbReference type="eggNOG" id="COG3391">
    <property type="taxonomic scope" value="Bacteria"/>
</dbReference>
<sequence length="946" mass="102053">MHARRAATALRTLLLAGSAMIAVAATTGSGRAAPATITSSGQYLTPAAAPGAVFTALNPGLADNPSYVAGQAISTAVSPDGKTLLVLTSGYNLVNDASGKVIPADSEEYVFVYDISNDKPVQKQVLKVPNTWAGISFSPDGQHFYVSGGVDDDVHTYALGASGWAEIGTPFALGHAAVAGNPLSQGGVGFLVKPQAAGLATTADGKSLLVANFYNDSLSIVPLSGGVPGGAATEVQLRPGVINAAQDGVAGGEYPFWVVANGNSTAYVSSERDREVDVVSLTGTPQVTARIKVAGNPNRMVLSADGKYLYVACDNEADVEVISTASNTVVDTIRTTAPSSYVGMPKYFHGTAPNSLALSRDGTRLYVTNGGTNSVAVIALNTAKPEVIGLLPTGYYPNSVSVSPDGKMLYVVNGKSMPGPNPCNEKLAADVPASCTPLQHYNQYILQLSKAGFLTMPVPATEEMEELTRLVAHNNHFSFHESARDRSMMAFLHRHIKHIIYIIRENRTYDQILGDLGEGNGDPALAEFGKTYTPNVHRVAWNFVDLDNFYDTAEVSGNGWPWSTSARESDYGTKALPVNYAGRGLSYDWEGTNRNVNVGIASLAGRKAANPLYPDDPNLLPGTGNVAAPDGPHGQVQRGYLWDAALRAGLSIRNYGFFIDLGRYNLSGALAKYGIPEINDAYAQKIKVAYATNPDLAPFTDPYFRGFDNTIADYYREQEWSREFTNYVRHHDLPSLELVRLMHDHTGNFTTAQNGVNTPGLQIADNDYAVGKLIQTVAHSPYASSTLIFIVEDDAQDGPDHVDGHRSEAFVVGPYVRHHAVVSARYSTVNMIRTMEDILGIGPMTLNDAYERPMTAVFSRDDRKWTFNAAVPQPLSATTLPIKAQTQDEPEWQPLHNAAWWANKTKGYDWRKEDAIPAVAYDHILWEGMMPGKPYPTERNGRDYSR</sequence>
<dbReference type="HOGENOM" id="CLU_012789_0_0_5"/>
<proteinExistence type="predicted"/>
<dbReference type="InterPro" id="IPR011044">
    <property type="entry name" value="Quino_amine_DH_bsu"/>
</dbReference>
<protein>
    <recommendedName>
        <fullName evidence="4">40-residue YVTN family beta-propeller repeat protein</fullName>
    </recommendedName>
</protein>
<dbReference type="InterPro" id="IPR051200">
    <property type="entry name" value="Host-pathogen_enzymatic-act"/>
</dbReference>
<evidence type="ECO:0000313" key="2">
    <source>
        <dbReference type="EMBL" id="ABQ30114.1"/>
    </source>
</evidence>
<reference evidence="2 3" key="1">
    <citation type="submission" date="2007-05" db="EMBL/GenBank/DDBJ databases">
        <title>Complete sequence of chromosome of Acidiphilium cryptum JF-5.</title>
        <authorList>
            <consortium name="US DOE Joint Genome Institute"/>
            <person name="Copeland A."/>
            <person name="Lucas S."/>
            <person name="Lapidus A."/>
            <person name="Barry K."/>
            <person name="Detter J.C."/>
            <person name="Glavina del Rio T."/>
            <person name="Hammon N."/>
            <person name="Israni S."/>
            <person name="Dalin E."/>
            <person name="Tice H."/>
            <person name="Pitluck S."/>
            <person name="Sims D."/>
            <person name="Brettin T."/>
            <person name="Bruce D."/>
            <person name="Han C."/>
            <person name="Schmutz J."/>
            <person name="Larimer F."/>
            <person name="Land M."/>
            <person name="Hauser L."/>
            <person name="Kyrpides N."/>
            <person name="Kim E."/>
            <person name="Magnuson T."/>
            <person name="Richardson P."/>
        </authorList>
    </citation>
    <scope>NUCLEOTIDE SEQUENCE [LARGE SCALE GENOMIC DNA]</scope>
    <source>
        <strain evidence="2 3">JF-5</strain>
    </source>
</reference>
<name>A5FWY2_ACICJ</name>
<evidence type="ECO:0000256" key="1">
    <source>
        <dbReference type="SAM" id="SignalP"/>
    </source>
</evidence>
<dbReference type="Pfam" id="PF10282">
    <property type="entry name" value="Lactonase"/>
    <property type="match status" value="1"/>
</dbReference>
<dbReference type="PANTHER" id="PTHR47197:SF3">
    <property type="entry name" value="DIHYDRO-HEME D1 DEHYDROGENASE"/>
    <property type="match status" value="1"/>
</dbReference>
<dbReference type="AlphaFoldDB" id="A5FWY2"/>
<dbReference type="Gene3D" id="2.130.10.10">
    <property type="entry name" value="YVTN repeat-like/Quinoprotein amine dehydrogenase"/>
    <property type="match status" value="3"/>
</dbReference>
<dbReference type="EMBL" id="CP000697">
    <property type="protein sequence ID" value="ABQ30114.1"/>
    <property type="molecule type" value="Genomic_DNA"/>
</dbReference>
<evidence type="ECO:0000313" key="3">
    <source>
        <dbReference type="Proteomes" id="UP000000245"/>
    </source>
</evidence>
<gene>
    <name evidence="2" type="ordered locus">Acry_0895</name>
</gene>
<dbReference type="KEGG" id="acr:Acry_0895"/>